<evidence type="ECO:0000256" key="1">
    <source>
        <dbReference type="ARBA" id="ARBA00004370"/>
    </source>
</evidence>
<dbReference type="EMBL" id="UINC01001061">
    <property type="protein sequence ID" value="SUZ69415.1"/>
    <property type="molecule type" value="Genomic_DNA"/>
</dbReference>
<feature type="domain" description="Penicillin-binding protein transpeptidase" evidence="15">
    <location>
        <begin position="227"/>
        <end position="529"/>
    </location>
</feature>
<dbReference type="InterPro" id="IPR050515">
    <property type="entry name" value="Beta-lactam/transpept"/>
</dbReference>
<evidence type="ECO:0000256" key="7">
    <source>
        <dbReference type="ARBA" id="ARBA00022801"/>
    </source>
</evidence>
<evidence type="ECO:0000256" key="10">
    <source>
        <dbReference type="ARBA" id="ARBA00022989"/>
    </source>
</evidence>
<dbReference type="Pfam" id="PF00905">
    <property type="entry name" value="Transpeptidase"/>
    <property type="match status" value="1"/>
</dbReference>
<dbReference type="SUPFAM" id="SSF56601">
    <property type="entry name" value="beta-lactamase/transpeptidase-like"/>
    <property type="match status" value="1"/>
</dbReference>
<evidence type="ECO:0008006" key="18">
    <source>
        <dbReference type="Google" id="ProtNLM"/>
    </source>
</evidence>
<dbReference type="GO" id="GO:0006508">
    <property type="term" value="P:proteolysis"/>
    <property type="evidence" value="ECO:0007669"/>
    <property type="project" value="UniProtKB-KW"/>
</dbReference>
<dbReference type="GO" id="GO:0000917">
    <property type="term" value="P:division septum assembly"/>
    <property type="evidence" value="ECO:0007669"/>
    <property type="project" value="UniProtKB-KW"/>
</dbReference>
<dbReference type="GO" id="GO:0009252">
    <property type="term" value="P:peptidoglycan biosynthetic process"/>
    <property type="evidence" value="ECO:0007669"/>
    <property type="project" value="UniProtKB-KW"/>
</dbReference>
<evidence type="ECO:0000256" key="5">
    <source>
        <dbReference type="ARBA" id="ARBA00022670"/>
    </source>
</evidence>
<gene>
    <name evidence="17" type="ORF">METZ01_LOCUS22269</name>
</gene>
<evidence type="ECO:0000259" key="15">
    <source>
        <dbReference type="Pfam" id="PF00905"/>
    </source>
</evidence>
<feature type="domain" description="Penicillin-binding protein dimerisation" evidence="16">
    <location>
        <begin position="38"/>
        <end position="186"/>
    </location>
</feature>
<sequence length="556" mass="60669">MLLCVTAIGWKVSILHILERDFLQRQGDARTIRTVPLAANRGLITDRNGEPLAVSTPVQSIWVNPGQIVGKTEVINLLAEELELNAEVLASSIEKNVTREFLYAKRRLSPADAGKVLESQIDGVYAQQEYQRFYPQGEVTAHLIGFSNVDDIGQEGLELTYDKWLRGIPGRRQVMKDPRGHIIEELNTIETAQPGKNLELSIDFRLQNIAYRELKKEFITRRAKAASVVVLDVRTGEVLAMVNQPSYNPHNKSNMVDFSVLRNRAITDVFEPGSTIKAFTIAAALESGFYTPETLVETSPGWMMIGIDEVKDLFDYGTLTVEKVVTKSSNIGSSKIALEIGAEPIRDVLERVGFGQVAGTGFPGERGGVLPNLRRWSRIETATLSFGYGLSSSALQLAQAYSVIADGGLRKPVSLLKLSDNAIETLPRERVLSETISHQILEILKTVVDSNQGGSAIEANVPFYTVAGKTGTAHVVGEFGYEENLHNSLFVGIAPASDPQIVVVVVVNEPKGEEHYGGQVAAPLFSKIVAGAMRILNIAPDNIPADQKPGLSSIKS</sequence>
<dbReference type="InterPro" id="IPR037532">
    <property type="entry name" value="FtsI_transpept"/>
</dbReference>
<dbReference type="SUPFAM" id="SSF56519">
    <property type="entry name" value="Penicillin binding protein dimerisation domain"/>
    <property type="match status" value="1"/>
</dbReference>
<name>A0A381PQT6_9ZZZZ</name>
<evidence type="ECO:0000256" key="4">
    <source>
        <dbReference type="ARBA" id="ARBA00022618"/>
    </source>
</evidence>
<keyword evidence="7" id="KW-0378">Hydrolase</keyword>
<dbReference type="GO" id="GO:0008233">
    <property type="term" value="F:peptidase activity"/>
    <property type="evidence" value="ECO:0007669"/>
    <property type="project" value="UniProtKB-KW"/>
</dbReference>
<keyword evidence="10" id="KW-1133">Transmembrane helix</keyword>
<protein>
    <recommendedName>
        <fullName evidence="18">Penicillin-binding protein transpeptidase domain-containing protein</fullName>
    </recommendedName>
</protein>
<dbReference type="GO" id="GO:0008955">
    <property type="term" value="F:peptidoglycan glycosyltransferase activity"/>
    <property type="evidence" value="ECO:0007669"/>
    <property type="project" value="InterPro"/>
</dbReference>
<dbReference type="HAMAP" id="MF_02080">
    <property type="entry name" value="FtsI_transpept"/>
    <property type="match status" value="1"/>
</dbReference>
<keyword evidence="8" id="KW-0133">Cell shape</keyword>
<evidence type="ECO:0000259" key="16">
    <source>
        <dbReference type="Pfam" id="PF03717"/>
    </source>
</evidence>
<dbReference type="InterPro" id="IPR005311">
    <property type="entry name" value="PBP_dimer"/>
</dbReference>
<dbReference type="Pfam" id="PF03717">
    <property type="entry name" value="PBP_dimer"/>
    <property type="match status" value="1"/>
</dbReference>
<dbReference type="Gene3D" id="3.40.710.10">
    <property type="entry name" value="DD-peptidase/beta-lactamase superfamily"/>
    <property type="match status" value="1"/>
</dbReference>
<keyword evidence="11" id="KW-0472">Membrane</keyword>
<comment type="subcellular location">
    <subcellularLocation>
        <location evidence="1">Membrane</location>
    </subcellularLocation>
</comment>
<evidence type="ECO:0000256" key="9">
    <source>
        <dbReference type="ARBA" id="ARBA00022984"/>
    </source>
</evidence>
<keyword evidence="9" id="KW-0573">Peptidoglycan synthesis</keyword>
<evidence type="ECO:0000256" key="13">
    <source>
        <dbReference type="ARBA" id="ARBA00023306"/>
    </source>
</evidence>
<keyword evidence="14" id="KW-0961">Cell wall biogenesis/degradation</keyword>
<keyword evidence="3" id="KW-0997">Cell inner membrane</keyword>
<dbReference type="InterPro" id="IPR001460">
    <property type="entry name" value="PCN-bd_Tpept"/>
</dbReference>
<evidence type="ECO:0000256" key="14">
    <source>
        <dbReference type="ARBA" id="ARBA00023316"/>
    </source>
</evidence>
<dbReference type="Gene3D" id="3.90.1310.10">
    <property type="entry name" value="Penicillin-binding protein 2a (Domain 2)"/>
    <property type="match status" value="1"/>
</dbReference>
<evidence type="ECO:0000313" key="17">
    <source>
        <dbReference type="EMBL" id="SUZ69415.1"/>
    </source>
</evidence>
<evidence type="ECO:0000256" key="8">
    <source>
        <dbReference type="ARBA" id="ARBA00022960"/>
    </source>
</evidence>
<keyword evidence="4" id="KW-0132">Cell division</keyword>
<keyword evidence="6" id="KW-0812">Transmembrane</keyword>
<dbReference type="GO" id="GO:0008360">
    <property type="term" value="P:regulation of cell shape"/>
    <property type="evidence" value="ECO:0007669"/>
    <property type="project" value="UniProtKB-KW"/>
</dbReference>
<dbReference type="InterPro" id="IPR036138">
    <property type="entry name" value="PBP_dimer_sf"/>
</dbReference>
<keyword evidence="12" id="KW-0717">Septation</keyword>
<dbReference type="GO" id="GO:0071555">
    <property type="term" value="P:cell wall organization"/>
    <property type="evidence" value="ECO:0007669"/>
    <property type="project" value="UniProtKB-KW"/>
</dbReference>
<evidence type="ECO:0000256" key="12">
    <source>
        <dbReference type="ARBA" id="ARBA00023210"/>
    </source>
</evidence>
<evidence type="ECO:0000256" key="2">
    <source>
        <dbReference type="ARBA" id="ARBA00022475"/>
    </source>
</evidence>
<evidence type="ECO:0000256" key="6">
    <source>
        <dbReference type="ARBA" id="ARBA00022692"/>
    </source>
</evidence>
<dbReference type="AlphaFoldDB" id="A0A381PQT6"/>
<dbReference type="PANTHER" id="PTHR30627">
    <property type="entry name" value="PEPTIDOGLYCAN D,D-TRANSPEPTIDASE"/>
    <property type="match status" value="1"/>
</dbReference>
<evidence type="ECO:0000256" key="3">
    <source>
        <dbReference type="ARBA" id="ARBA00022519"/>
    </source>
</evidence>
<dbReference type="Gene3D" id="3.30.450.330">
    <property type="match status" value="1"/>
</dbReference>
<dbReference type="PANTHER" id="PTHR30627:SF1">
    <property type="entry name" value="PEPTIDOGLYCAN D,D-TRANSPEPTIDASE FTSI"/>
    <property type="match status" value="1"/>
</dbReference>
<dbReference type="InterPro" id="IPR012338">
    <property type="entry name" value="Beta-lactam/transpept-like"/>
</dbReference>
<reference evidence="17" key="1">
    <citation type="submission" date="2018-05" db="EMBL/GenBank/DDBJ databases">
        <authorList>
            <person name="Lanie J.A."/>
            <person name="Ng W.-L."/>
            <person name="Kazmierczak K.M."/>
            <person name="Andrzejewski T.M."/>
            <person name="Davidsen T.M."/>
            <person name="Wayne K.J."/>
            <person name="Tettelin H."/>
            <person name="Glass J.I."/>
            <person name="Rusch D."/>
            <person name="Podicherti R."/>
            <person name="Tsui H.-C.T."/>
            <person name="Winkler M.E."/>
        </authorList>
    </citation>
    <scope>NUCLEOTIDE SEQUENCE</scope>
</reference>
<accession>A0A381PQT6</accession>
<dbReference type="GO" id="GO:0005886">
    <property type="term" value="C:plasma membrane"/>
    <property type="evidence" value="ECO:0007669"/>
    <property type="project" value="InterPro"/>
</dbReference>
<dbReference type="GO" id="GO:0008658">
    <property type="term" value="F:penicillin binding"/>
    <property type="evidence" value="ECO:0007669"/>
    <property type="project" value="InterPro"/>
</dbReference>
<keyword evidence="2" id="KW-1003">Cell membrane</keyword>
<keyword evidence="5" id="KW-0645">Protease</keyword>
<proteinExistence type="inferred from homology"/>
<keyword evidence="13" id="KW-0131">Cell cycle</keyword>
<organism evidence="17">
    <name type="scientific">marine metagenome</name>
    <dbReference type="NCBI Taxonomy" id="408172"/>
    <lineage>
        <taxon>unclassified sequences</taxon>
        <taxon>metagenomes</taxon>
        <taxon>ecological metagenomes</taxon>
    </lineage>
</organism>
<evidence type="ECO:0000256" key="11">
    <source>
        <dbReference type="ARBA" id="ARBA00023136"/>
    </source>
</evidence>